<organism evidence="12 13">
    <name type="scientific">Sorangium atrum</name>
    <dbReference type="NCBI Taxonomy" id="2995308"/>
    <lineage>
        <taxon>Bacteria</taxon>
        <taxon>Pseudomonadati</taxon>
        <taxon>Myxococcota</taxon>
        <taxon>Polyangia</taxon>
        <taxon>Polyangiales</taxon>
        <taxon>Polyangiaceae</taxon>
        <taxon>Sorangium</taxon>
    </lineage>
</organism>
<dbReference type="CDD" id="cd12176">
    <property type="entry name" value="PGDH_3"/>
    <property type="match status" value="1"/>
</dbReference>
<dbReference type="Proteomes" id="UP001217485">
    <property type="component" value="Unassembled WGS sequence"/>
</dbReference>
<dbReference type="InterPro" id="IPR045865">
    <property type="entry name" value="ACT-like_dom_sf"/>
</dbReference>
<dbReference type="Pfam" id="PF02826">
    <property type="entry name" value="2-Hacid_dh_C"/>
    <property type="match status" value="1"/>
</dbReference>
<comment type="catalytic activity">
    <reaction evidence="8">
        <text>(R)-2-hydroxyglutarate + NAD(+) = 2-oxoglutarate + NADH + H(+)</text>
        <dbReference type="Rhea" id="RHEA:49612"/>
        <dbReference type="ChEBI" id="CHEBI:15378"/>
        <dbReference type="ChEBI" id="CHEBI:15801"/>
        <dbReference type="ChEBI" id="CHEBI:16810"/>
        <dbReference type="ChEBI" id="CHEBI:57540"/>
        <dbReference type="ChEBI" id="CHEBI:57945"/>
        <dbReference type="EC" id="1.1.1.399"/>
    </reaction>
</comment>
<dbReference type="PROSITE" id="PS00671">
    <property type="entry name" value="D_2_HYDROXYACID_DH_3"/>
    <property type="match status" value="1"/>
</dbReference>
<dbReference type="EC" id="1.1.1.95" evidence="4"/>
<dbReference type="GO" id="GO:0004617">
    <property type="term" value="F:phosphoglycerate dehydrogenase activity"/>
    <property type="evidence" value="ECO:0007669"/>
    <property type="project" value="UniProtKB-EC"/>
</dbReference>
<evidence type="ECO:0000256" key="4">
    <source>
        <dbReference type="ARBA" id="ARBA00013143"/>
    </source>
</evidence>
<dbReference type="SUPFAM" id="SSF51735">
    <property type="entry name" value="NAD(P)-binding Rossmann-fold domains"/>
    <property type="match status" value="1"/>
</dbReference>
<dbReference type="NCBIfam" id="NF008759">
    <property type="entry name" value="PRK11790.1"/>
    <property type="match status" value="1"/>
</dbReference>
<accession>A0ABT5BQ00</accession>
<evidence type="ECO:0000256" key="10">
    <source>
        <dbReference type="RuleBase" id="RU003719"/>
    </source>
</evidence>
<comment type="catalytic activity">
    <reaction evidence="9">
        <text>(2R)-3-phosphoglycerate + NAD(+) = 3-phosphooxypyruvate + NADH + H(+)</text>
        <dbReference type="Rhea" id="RHEA:12641"/>
        <dbReference type="ChEBI" id="CHEBI:15378"/>
        <dbReference type="ChEBI" id="CHEBI:18110"/>
        <dbReference type="ChEBI" id="CHEBI:57540"/>
        <dbReference type="ChEBI" id="CHEBI:57945"/>
        <dbReference type="ChEBI" id="CHEBI:58272"/>
        <dbReference type="EC" id="1.1.1.95"/>
    </reaction>
</comment>
<dbReference type="RefSeq" id="WP_272092933.1">
    <property type="nucleotide sequence ID" value="NZ_JAQNDK010000001.1"/>
</dbReference>
<dbReference type="InterPro" id="IPR054480">
    <property type="entry name" value="AHAS_small-like_ACT"/>
</dbReference>
<comment type="pathway">
    <text evidence="2">Amino-acid biosynthesis; L-serine biosynthesis; L-serine from 3-phospho-D-glycerate: step 1/3.</text>
</comment>
<proteinExistence type="inferred from homology"/>
<evidence type="ECO:0000256" key="1">
    <source>
        <dbReference type="ARBA" id="ARBA00003800"/>
    </source>
</evidence>
<comment type="caution">
    <text evidence="12">The sequence shown here is derived from an EMBL/GenBank/DDBJ whole genome shotgun (WGS) entry which is preliminary data.</text>
</comment>
<dbReference type="InterPro" id="IPR002912">
    <property type="entry name" value="ACT_dom"/>
</dbReference>
<dbReference type="PROSITE" id="PS51671">
    <property type="entry name" value="ACT"/>
    <property type="match status" value="1"/>
</dbReference>
<dbReference type="Gene3D" id="3.40.50.720">
    <property type="entry name" value="NAD(P)-binding Rossmann-like Domain"/>
    <property type="match status" value="2"/>
</dbReference>
<dbReference type="Gene3D" id="3.30.70.260">
    <property type="match status" value="1"/>
</dbReference>
<gene>
    <name evidence="12" type="primary">serA</name>
    <name evidence="12" type="ORF">POL72_00635</name>
</gene>
<dbReference type="CDD" id="cd04901">
    <property type="entry name" value="ACT_3PGDH"/>
    <property type="match status" value="1"/>
</dbReference>
<evidence type="ECO:0000256" key="6">
    <source>
        <dbReference type="ARBA" id="ARBA00023002"/>
    </source>
</evidence>
<evidence type="ECO:0000313" key="12">
    <source>
        <dbReference type="EMBL" id="MDC0676226.1"/>
    </source>
</evidence>
<comment type="similarity">
    <text evidence="10">Belongs to the D-isomer specific 2-hydroxyacid dehydrogenase family.</text>
</comment>
<reference evidence="12 13" key="1">
    <citation type="submission" date="2023-01" db="EMBL/GenBank/DDBJ databases">
        <title>Minimal conservation of predation-associated metabolite biosynthetic gene clusters underscores biosynthetic potential of Myxococcota including descriptions for ten novel species: Archangium lansinium sp. nov., Myxococcus landrumus sp. nov., Nannocystis bai.</title>
        <authorList>
            <person name="Ahearne A."/>
            <person name="Stevens C."/>
            <person name="Dowd S."/>
        </authorList>
    </citation>
    <scope>NUCLEOTIDE SEQUENCE [LARGE SCALE GENOMIC DNA]</scope>
    <source>
        <strain evidence="12 13">WIWO2</strain>
    </source>
</reference>
<evidence type="ECO:0000256" key="8">
    <source>
        <dbReference type="ARBA" id="ARBA00048126"/>
    </source>
</evidence>
<sequence>MKPMTPSATKFQTTPPVVKEPVKVLLLENIHQSAHELFRSRSFEIETRSSALKEDELIAALAGVDILGIRSKTHVTARVLEKADKLLSIGCFCIGTNQVDLDAANRRGVPVFNAPFSNTRSVAEMIIGESIMLARQLGDRSREVHAGTWKKVSKACYEIRGKTIGLIGYGHIGQQLGVLAEAMGMRVVYYDIAQKLPMGNNRALPTLQALLAESDFVSLHVPATSETRDMIGAAELAQMRKGAYLLNASRGSVVVIPALAEALKSGHLAGAAIDVYPEEPESNSDGFLTELQKLPNVILTPHIGGSTEEAQEAIGREVSRALTQLGTTGATTGAVNFPNVELPPLKGTHRVLNVHRNVPGVLRDVNRIVSDVNANIDSQVLSTDANIGYLIMDLSQDVSAEVSRRIGALETSIRTRVLY</sequence>
<dbReference type="SUPFAM" id="SSF52283">
    <property type="entry name" value="Formate/glycerate dehydrogenase catalytic domain-like"/>
    <property type="match status" value="1"/>
</dbReference>
<keyword evidence="6 10" id="KW-0560">Oxidoreductase</keyword>
<dbReference type="InterPro" id="IPR006139">
    <property type="entry name" value="D-isomer_2_OHA_DH_cat_dom"/>
</dbReference>
<dbReference type="PROSITE" id="PS00670">
    <property type="entry name" value="D_2_HYDROXYACID_DH_2"/>
    <property type="match status" value="1"/>
</dbReference>
<evidence type="ECO:0000259" key="11">
    <source>
        <dbReference type="PROSITE" id="PS51671"/>
    </source>
</evidence>
<dbReference type="InterPro" id="IPR036291">
    <property type="entry name" value="NAD(P)-bd_dom_sf"/>
</dbReference>
<dbReference type="InterPro" id="IPR050223">
    <property type="entry name" value="D-isomer_2-hydroxyacid_DH"/>
</dbReference>
<dbReference type="InterPro" id="IPR006140">
    <property type="entry name" value="D-isomer_DH_NAD-bd"/>
</dbReference>
<dbReference type="EC" id="1.1.1.399" evidence="3"/>
<keyword evidence="13" id="KW-1185">Reference proteome</keyword>
<dbReference type="EMBL" id="JAQNDK010000001">
    <property type="protein sequence ID" value="MDC0676226.1"/>
    <property type="molecule type" value="Genomic_DNA"/>
</dbReference>
<name>A0ABT5BQ00_9BACT</name>
<comment type="function">
    <text evidence="1">Catalyzes the reversible oxidation of 3-phospho-D-glycerate to 3-phosphonooxypyruvate, the first step of the phosphorylated L-serine biosynthesis pathway. Also catalyzes the reversible oxidation of 2-hydroxyglutarate to 2-oxoglutarate.</text>
</comment>
<evidence type="ECO:0000256" key="7">
    <source>
        <dbReference type="ARBA" id="ARBA00030455"/>
    </source>
</evidence>
<evidence type="ECO:0000256" key="9">
    <source>
        <dbReference type="ARBA" id="ARBA00048731"/>
    </source>
</evidence>
<dbReference type="InterPro" id="IPR029753">
    <property type="entry name" value="D-isomer_DH_CS"/>
</dbReference>
<protein>
    <recommendedName>
        <fullName evidence="5">D-3-phosphoglycerate dehydrogenase</fullName>
        <ecNumber evidence="3">1.1.1.399</ecNumber>
        <ecNumber evidence="4">1.1.1.95</ecNumber>
    </recommendedName>
    <alternativeName>
        <fullName evidence="7">2-oxoglutarate reductase</fullName>
    </alternativeName>
</protein>
<evidence type="ECO:0000256" key="2">
    <source>
        <dbReference type="ARBA" id="ARBA00005216"/>
    </source>
</evidence>
<evidence type="ECO:0000256" key="3">
    <source>
        <dbReference type="ARBA" id="ARBA00013001"/>
    </source>
</evidence>
<dbReference type="Pfam" id="PF22629">
    <property type="entry name" value="ACT_AHAS_ss"/>
    <property type="match status" value="1"/>
</dbReference>
<dbReference type="SUPFAM" id="SSF55021">
    <property type="entry name" value="ACT-like"/>
    <property type="match status" value="1"/>
</dbReference>
<dbReference type="Pfam" id="PF00389">
    <property type="entry name" value="2-Hacid_dh"/>
    <property type="match status" value="1"/>
</dbReference>
<dbReference type="PANTHER" id="PTHR10996">
    <property type="entry name" value="2-HYDROXYACID DEHYDROGENASE-RELATED"/>
    <property type="match status" value="1"/>
</dbReference>
<evidence type="ECO:0000313" key="13">
    <source>
        <dbReference type="Proteomes" id="UP001217485"/>
    </source>
</evidence>
<dbReference type="PANTHER" id="PTHR10996:SF282">
    <property type="entry name" value="D-3-PHOSPHOGLYCERATE DEHYDROGENASE 1-RELATED"/>
    <property type="match status" value="1"/>
</dbReference>
<feature type="domain" description="ACT" evidence="11">
    <location>
        <begin position="350"/>
        <end position="419"/>
    </location>
</feature>
<evidence type="ECO:0000256" key="5">
    <source>
        <dbReference type="ARBA" id="ARBA00021582"/>
    </source>
</evidence>